<keyword evidence="9" id="KW-1185">Reference proteome</keyword>
<keyword evidence="1 5" id="KW-0808">Transferase</keyword>
<feature type="binding site" evidence="5">
    <location>
        <begin position="133"/>
        <end position="134"/>
    </location>
    <ligand>
        <name>ATP</name>
        <dbReference type="ChEBI" id="CHEBI:30616"/>
    </ligand>
</feature>
<proteinExistence type="inferred from homology"/>
<evidence type="ECO:0000256" key="5">
    <source>
        <dbReference type="HAMAP-Rule" id="MF_00235"/>
    </source>
</evidence>
<feature type="binding site" evidence="5">
    <location>
        <begin position="82"/>
        <end position="85"/>
    </location>
    <ligand>
        <name>AMP</name>
        <dbReference type="ChEBI" id="CHEBI:456215"/>
    </ligand>
</feature>
<dbReference type="CDD" id="cd01428">
    <property type="entry name" value="ADK"/>
    <property type="match status" value="1"/>
</dbReference>
<evidence type="ECO:0000256" key="4">
    <source>
        <dbReference type="ARBA" id="ARBA00022777"/>
    </source>
</evidence>
<dbReference type="GO" id="GO:0005524">
    <property type="term" value="F:ATP binding"/>
    <property type="evidence" value="ECO:0007669"/>
    <property type="project" value="UniProtKB-UniRule"/>
</dbReference>
<organism evidence="8 9">
    <name type="scientific">Candidatus Mesenet longicola</name>
    <dbReference type="NCBI Taxonomy" id="1892558"/>
    <lineage>
        <taxon>Bacteria</taxon>
        <taxon>Pseudomonadati</taxon>
        <taxon>Pseudomonadota</taxon>
        <taxon>Alphaproteobacteria</taxon>
        <taxon>Rickettsiales</taxon>
        <taxon>Anaplasmataceae</taxon>
        <taxon>Candidatus Mesenet</taxon>
    </lineage>
</organism>
<feature type="binding site" evidence="5">
    <location>
        <position position="168"/>
    </location>
    <ligand>
        <name>AMP</name>
        <dbReference type="ChEBI" id="CHEBI:456215"/>
    </ligand>
</feature>
<feature type="binding site" evidence="5">
    <location>
        <begin position="56"/>
        <end position="58"/>
    </location>
    <ligand>
        <name>AMP</name>
        <dbReference type="ChEBI" id="CHEBI:456215"/>
    </ligand>
</feature>
<dbReference type="PANTHER" id="PTHR23359">
    <property type="entry name" value="NUCLEOTIDE KINASE"/>
    <property type="match status" value="1"/>
</dbReference>
<evidence type="ECO:0000256" key="2">
    <source>
        <dbReference type="ARBA" id="ARBA00022727"/>
    </source>
</evidence>
<evidence type="ECO:0000256" key="1">
    <source>
        <dbReference type="ARBA" id="ARBA00022679"/>
    </source>
</evidence>
<comment type="subunit">
    <text evidence="5 7">Monomer.</text>
</comment>
<feature type="binding site" evidence="5">
    <location>
        <position position="36"/>
    </location>
    <ligand>
        <name>AMP</name>
        <dbReference type="ChEBI" id="CHEBI:456215"/>
    </ligand>
</feature>
<accession>A0A8J3HUI3</accession>
<comment type="caution">
    <text evidence="8">The sequence shown here is derived from an EMBL/GenBank/DDBJ whole genome shotgun (WGS) entry which is preliminary data.</text>
</comment>
<dbReference type="SUPFAM" id="SSF52540">
    <property type="entry name" value="P-loop containing nucleoside triphosphate hydrolases"/>
    <property type="match status" value="1"/>
</dbReference>
<dbReference type="GO" id="GO:0004017">
    <property type="term" value="F:AMP kinase activity"/>
    <property type="evidence" value="ECO:0007669"/>
    <property type="project" value="UniProtKB-UniRule"/>
</dbReference>
<dbReference type="HAMAP" id="MF_00235">
    <property type="entry name" value="Adenylate_kinase_Adk"/>
    <property type="match status" value="1"/>
</dbReference>
<reference evidence="8 9" key="1">
    <citation type="journal article" date="2021" name="Microb. Ecol.">
        <title>Candidatus Mesenet longicola: Novel Endosymbionts of Brontispa longissima that Induce Cytoplasmic Incompatibility.</title>
        <authorList>
            <person name="Takano S."/>
            <person name="Gotoh Y."/>
            <person name="Hayashi T."/>
        </authorList>
    </citation>
    <scope>NUCLEOTIDE SEQUENCE [LARGE SCALE GENOMIC DNA]</scope>
    <source>
        <strain evidence="8">L5</strain>
    </source>
</reference>
<comment type="pathway">
    <text evidence="5">Purine metabolism; AMP biosynthesis via salvage pathway; AMP from ADP: step 1/1.</text>
</comment>
<dbReference type="GO" id="GO:0005737">
    <property type="term" value="C:cytoplasm"/>
    <property type="evidence" value="ECO:0007669"/>
    <property type="project" value="UniProtKB-SubCell"/>
</dbReference>
<dbReference type="InterPro" id="IPR027417">
    <property type="entry name" value="P-loop_NTPase"/>
</dbReference>
<dbReference type="EC" id="2.7.4.3" evidence="5 7"/>
<keyword evidence="2 5" id="KW-0545">Nucleotide biosynthesis</keyword>
<comment type="function">
    <text evidence="5">Catalyzes the reversible transfer of the terminal phosphate group between ATP and AMP. Plays an important role in cellular energy homeostasis and in adenine nucleotide metabolism.</text>
</comment>
<dbReference type="NCBIfam" id="TIGR01351">
    <property type="entry name" value="adk"/>
    <property type="match status" value="1"/>
</dbReference>
<comment type="caution">
    <text evidence="5">Lacks conserved residue(s) required for the propagation of feature annotation.</text>
</comment>
<evidence type="ECO:0000256" key="6">
    <source>
        <dbReference type="RuleBase" id="RU003330"/>
    </source>
</evidence>
<dbReference type="InterPro" id="IPR033690">
    <property type="entry name" value="Adenylat_kinase_CS"/>
</dbReference>
<comment type="subcellular location">
    <subcellularLocation>
        <location evidence="5 7">Cytoplasm</location>
    </subcellularLocation>
</comment>
<feature type="binding site" evidence="5">
    <location>
        <position position="89"/>
    </location>
    <ligand>
        <name>AMP</name>
        <dbReference type="ChEBI" id="CHEBI:456215"/>
    </ligand>
</feature>
<sequence length="208" mass="23816">MNVIIFGPPGSGKGTQSCMLSKKYGLSIIAAGNLLRAAVTADNIDIKVKNAIESGTLVEDKFICDIIYKQLKLSVSNFILDGFPRNLNQAKFLNKALKEMNQVINFIIELQISDNVVIERIANRFMCLNCENIYNFMYINEVNECKKCGSKEIKQRYDDKNLNVIKKRIQEYKIQREDLRKYYRGKILEVNAEMSVAQVNEAMCVFFS</sequence>
<name>A0A8J3HUI3_9RICK</name>
<comment type="domain">
    <text evidence="5">Consists of three domains, a large central CORE domain and two small peripheral domains, NMPbind and LID, which undergo movements during catalysis. The LID domain closes over the site of phosphoryl transfer upon ATP binding. Assembling and dissambling the active center during each catalytic cycle provides an effective means to prevent ATP hydrolysis.</text>
</comment>
<dbReference type="InterPro" id="IPR006259">
    <property type="entry name" value="Adenyl_kin_sub"/>
</dbReference>
<dbReference type="AlphaFoldDB" id="A0A8J3HUI3"/>
<dbReference type="Proteomes" id="UP000637906">
    <property type="component" value="Unassembled WGS sequence"/>
</dbReference>
<dbReference type="GO" id="GO:0044209">
    <property type="term" value="P:AMP salvage"/>
    <property type="evidence" value="ECO:0007669"/>
    <property type="project" value="UniProtKB-UniRule"/>
</dbReference>
<comment type="catalytic activity">
    <reaction evidence="5 7">
        <text>AMP + ATP = 2 ADP</text>
        <dbReference type="Rhea" id="RHEA:12973"/>
        <dbReference type="ChEBI" id="CHEBI:30616"/>
        <dbReference type="ChEBI" id="CHEBI:456215"/>
        <dbReference type="ChEBI" id="CHEBI:456216"/>
        <dbReference type="EC" id="2.7.4.3"/>
    </reaction>
</comment>
<evidence type="ECO:0000256" key="7">
    <source>
        <dbReference type="RuleBase" id="RU003331"/>
    </source>
</evidence>
<gene>
    <name evidence="5" type="primary">adk</name>
    <name evidence="8" type="ORF">sL5_01630</name>
</gene>
<keyword evidence="5" id="KW-0963">Cytoplasm</keyword>
<dbReference type="PRINTS" id="PR00094">
    <property type="entry name" value="ADENYLTKNASE"/>
</dbReference>
<protein>
    <recommendedName>
        <fullName evidence="5 7">Adenylate kinase</fullName>
        <shortName evidence="5">AK</shortName>
        <ecNumber evidence="5 7">2.7.4.3</ecNumber>
    </recommendedName>
    <alternativeName>
        <fullName evidence="5">ATP-AMP transphosphorylase</fullName>
    </alternativeName>
    <alternativeName>
        <fullName evidence="5">ATP:AMP phosphotransferase</fullName>
    </alternativeName>
    <alternativeName>
        <fullName evidence="5">Adenylate monophosphate kinase</fullName>
    </alternativeName>
</protein>
<evidence type="ECO:0000313" key="8">
    <source>
        <dbReference type="EMBL" id="GHM59170.1"/>
    </source>
</evidence>
<keyword evidence="5 7" id="KW-0067">ATP-binding</keyword>
<feature type="binding site" evidence="5">
    <location>
        <position position="156"/>
    </location>
    <ligand>
        <name>AMP</name>
        <dbReference type="ChEBI" id="CHEBI:456215"/>
    </ligand>
</feature>
<dbReference type="Gene3D" id="3.40.50.300">
    <property type="entry name" value="P-loop containing nucleotide triphosphate hydrolases"/>
    <property type="match status" value="1"/>
</dbReference>
<dbReference type="EMBL" id="BNGU01000004">
    <property type="protein sequence ID" value="GHM59170.1"/>
    <property type="molecule type" value="Genomic_DNA"/>
</dbReference>
<feature type="binding site" evidence="5">
    <location>
        <position position="124"/>
    </location>
    <ligand>
        <name>ATP</name>
        <dbReference type="ChEBI" id="CHEBI:30616"/>
    </ligand>
</feature>
<evidence type="ECO:0000256" key="3">
    <source>
        <dbReference type="ARBA" id="ARBA00022741"/>
    </source>
</evidence>
<feature type="binding site" evidence="5">
    <location>
        <begin position="10"/>
        <end position="15"/>
    </location>
    <ligand>
        <name>ATP</name>
        <dbReference type="ChEBI" id="CHEBI:30616"/>
    </ligand>
</feature>
<feature type="binding site" evidence="5">
    <location>
        <position position="194"/>
    </location>
    <ligand>
        <name>ATP</name>
        <dbReference type="ChEBI" id="CHEBI:30616"/>
    </ligand>
</feature>
<keyword evidence="4 5" id="KW-0418">Kinase</keyword>
<dbReference type="UniPathway" id="UPA00588">
    <property type="reaction ID" value="UER00649"/>
</dbReference>
<dbReference type="InterPro" id="IPR000850">
    <property type="entry name" value="Adenylat/UMP-CMP_kin"/>
</dbReference>
<dbReference type="Pfam" id="PF00406">
    <property type="entry name" value="ADK"/>
    <property type="match status" value="1"/>
</dbReference>
<evidence type="ECO:0000313" key="9">
    <source>
        <dbReference type="Proteomes" id="UP000637906"/>
    </source>
</evidence>
<keyword evidence="3 5" id="KW-0547">Nucleotide-binding</keyword>
<dbReference type="PROSITE" id="PS00113">
    <property type="entry name" value="ADENYLATE_KINASE"/>
    <property type="match status" value="1"/>
</dbReference>
<comment type="similarity">
    <text evidence="5 6">Belongs to the adenylate kinase family.</text>
</comment>